<evidence type="ECO:0000313" key="3">
    <source>
        <dbReference type="EMBL" id="KAJ1967808.1"/>
    </source>
</evidence>
<accession>A0A9W8AT39</accession>
<proteinExistence type="predicted"/>
<keyword evidence="2" id="KW-0732">Signal</keyword>
<organism evidence="3 4">
    <name type="scientific">Dimargaris verticillata</name>
    <dbReference type="NCBI Taxonomy" id="2761393"/>
    <lineage>
        <taxon>Eukaryota</taxon>
        <taxon>Fungi</taxon>
        <taxon>Fungi incertae sedis</taxon>
        <taxon>Zoopagomycota</taxon>
        <taxon>Kickxellomycotina</taxon>
        <taxon>Dimargaritomycetes</taxon>
        <taxon>Dimargaritales</taxon>
        <taxon>Dimargaritaceae</taxon>
        <taxon>Dimargaris</taxon>
    </lineage>
</organism>
<dbReference type="AlphaFoldDB" id="A0A9W8AT39"/>
<name>A0A9W8AT39_9FUNG</name>
<keyword evidence="4" id="KW-1185">Reference proteome</keyword>
<gene>
    <name evidence="3" type="ORF">H4R34_006352</name>
</gene>
<evidence type="ECO:0000256" key="2">
    <source>
        <dbReference type="SAM" id="SignalP"/>
    </source>
</evidence>
<sequence length="152" mass="15838">MTLATRAFTLTVVALGVISKSWSHPSPNNAVAPPGSPVTPRALPPFPTPASLGEGAKGKDPTATNGPLPVGSRESKRSFPFGSNGANAVKKPCPCGCPNCTCTCGCGVKSPTITSIQKQESLDADMQFDIIIHKVSRVDYNADQKLTHINHG</sequence>
<feature type="signal peptide" evidence="2">
    <location>
        <begin position="1"/>
        <end position="23"/>
    </location>
</feature>
<protein>
    <submittedName>
        <fullName evidence="3">Uncharacterized protein</fullName>
    </submittedName>
</protein>
<reference evidence="3" key="1">
    <citation type="submission" date="2022-07" db="EMBL/GenBank/DDBJ databases">
        <title>Phylogenomic reconstructions and comparative analyses of Kickxellomycotina fungi.</title>
        <authorList>
            <person name="Reynolds N.K."/>
            <person name="Stajich J.E."/>
            <person name="Barry K."/>
            <person name="Grigoriev I.V."/>
            <person name="Crous P."/>
            <person name="Smith M.E."/>
        </authorList>
    </citation>
    <scope>NUCLEOTIDE SEQUENCE</scope>
    <source>
        <strain evidence="3">RSA 567</strain>
    </source>
</reference>
<feature type="region of interest" description="Disordered" evidence="1">
    <location>
        <begin position="23"/>
        <end position="83"/>
    </location>
</feature>
<evidence type="ECO:0000313" key="4">
    <source>
        <dbReference type="Proteomes" id="UP001151582"/>
    </source>
</evidence>
<evidence type="ECO:0000256" key="1">
    <source>
        <dbReference type="SAM" id="MobiDB-lite"/>
    </source>
</evidence>
<feature type="chain" id="PRO_5040892531" evidence="2">
    <location>
        <begin position="24"/>
        <end position="152"/>
    </location>
</feature>
<comment type="caution">
    <text evidence="3">The sequence shown here is derived from an EMBL/GenBank/DDBJ whole genome shotgun (WGS) entry which is preliminary data.</text>
</comment>
<feature type="compositionally biased region" description="Pro residues" evidence="1">
    <location>
        <begin position="34"/>
        <end position="48"/>
    </location>
</feature>
<dbReference type="Proteomes" id="UP001151582">
    <property type="component" value="Unassembled WGS sequence"/>
</dbReference>
<dbReference type="EMBL" id="JANBQB010002260">
    <property type="protein sequence ID" value="KAJ1967808.1"/>
    <property type="molecule type" value="Genomic_DNA"/>
</dbReference>
<dbReference type="OrthoDB" id="5600111at2759"/>